<dbReference type="PROSITE" id="PS50259">
    <property type="entry name" value="G_PROTEIN_RECEP_F3_4"/>
    <property type="match status" value="1"/>
</dbReference>
<evidence type="ECO:0000256" key="10">
    <source>
        <dbReference type="ARBA" id="ARBA00023180"/>
    </source>
</evidence>
<protein>
    <submittedName>
        <fullName evidence="14">Vomeronasal type-2 receptor 26-like</fullName>
    </submittedName>
</protein>
<dbReference type="PANTHER" id="PTHR24061">
    <property type="entry name" value="CALCIUM-SENSING RECEPTOR-RELATED"/>
    <property type="match status" value="1"/>
</dbReference>
<dbReference type="PROSITE" id="PS00981">
    <property type="entry name" value="G_PROTEIN_RECEP_F3_3"/>
    <property type="match status" value="1"/>
</dbReference>
<dbReference type="PANTHER" id="PTHR24061:SF599">
    <property type="entry name" value="G-PROTEIN COUPLED RECEPTORS FAMILY 3 PROFILE DOMAIN-CONTAINING PROTEIN"/>
    <property type="match status" value="1"/>
</dbReference>
<dbReference type="FunFam" id="2.10.50.30:FF:000002">
    <property type="entry name" value="Vomeronasal 2 receptor, h1"/>
    <property type="match status" value="1"/>
</dbReference>
<dbReference type="Pfam" id="PF00003">
    <property type="entry name" value="7tm_3"/>
    <property type="match status" value="1"/>
</dbReference>
<dbReference type="Proteomes" id="UP000472272">
    <property type="component" value="Chromosome 13"/>
</dbReference>
<accession>A0A670JHG6</accession>
<dbReference type="Gene3D" id="2.10.50.30">
    <property type="entry name" value="GPCR, family 3, nine cysteines domain"/>
    <property type="match status" value="1"/>
</dbReference>
<proteinExistence type="inferred from homology"/>
<evidence type="ECO:0000256" key="9">
    <source>
        <dbReference type="ARBA" id="ARBA00023170"/>
    </source>
</evidence>
<comment type="similarity">
    <text evidence="2">Belongs to the G-protein coupled receptor 3 family.</text>
</comment>
<dbReference type="InterPro" id="IPR004073">
    <property type="entry name" value="GPCR_3_vmron_rcpt_2"/>
</dbReference>
<dbReference type="Pfam" id="PF01094">
    <property type="entry name" value="ANF_receptor"/>
    <property type="match status" value="1"/>
</dbReference>
<dbReference type="GeneTree" id="ENSGT00950000182788"/>
<dbReference type="Pfam" id="PF07562">
    <property type="entry name" value="NCD3G"/>
    <property type="match status" value="1"/>
</dbReference>
<dbReference type="FunFam" id="3.40.50.2300:FF:000024">
    <property type="entry name" value="Vomeronasal 2, receptor 73"/>
    <property type="match status" value="1"/>
</dbReference>
<dbReference type="InterPro" id="IPR011500">
    <property type="entry name" value="GPCR_3_9-Cys_dom"/>
</dbReference>
<dbReference type="PRINTS" id="PR00248">
    <property type="entry name" value="GPCRMGR"/>
</dbReference>
<dbReference type="PRINTS" id="PR01535">
    <property type="entry name" value="VOMERONASL2R"/>
</dbReference>
<keyword evidence="7" id="KW-0297">G-protein coupled receptor</keyword>
<dbReference type="InterPro" id="IPR017978">
    <property type="entry name" value="GPCR_3_C"/>
</dbReference>
<keyword evidence="6 12" id="KW-1133">Transmembrane helix</keyword>
<keyword evidence="5" id="KW-0732">Signal</keyword>
<sequence length="808" mass="91112">MKHNSYQATLLFIKFPGDISSNFFSSVVTKNYRQVLALEFAVNEINENPKILPNVSLGFHIIESYFSQKRNYYVAMKLFSTQYRFVPNYTCDVQNNLIGVIGGLGAKTSHHLAAILDIYKFPQFTYGDFVPMLKDQSHSLPLHRLAPTETHQYKAIVQLLLHFKWIWVGLMTMNDETGELFLSYLLPILSQNNICAAFTEKIPINAFFGDFLNLQEKWNKIFADVTKSKANTIVVYGETLTMITLRGLLHEGEAEYGKSFGKVWIMVAQMDLVAVSMHKDWDIEAFHGALAFTAHSQEVPGFQNFLHKLNPHLMKGDGFIRPFWEQAFGCSFPNSHLADGSCQRKARLVARGFTQRKMIHYDEVFAPTAKAETVKSVLAMASLRGLKVNHFDLHPILRSISFNNSAGETVHLNENGELTMGFDITNLITFPNKSFVRMKVGRMNPWAPHGKHLSIYEDTIVEGQVMPLSLCNDNCQPGYQKKKKEGEPFCCYDCAPCPKGKMSHEKEFCTMCPKDHYPNKEKDHCIPKLITFLSYKDPLGMSLAIFALFFSLITALVLGAFIMHHDTPIVKANNRSLSYALLISLLLCFPCALLFIGHPVKVMCLLRQVAFGMVFSVAVSSVLAKTITVVLAFMATKPGSSMRKWVGKKVANSIVLLCSLVQGIICTVWLAINPPFPDIDMNSVTEEIVLECNEGSVTMFYCVLGYMGFLAIVSFTVAFQARKLPDRFNEAKLITFSMLVFCSVWLSFFPTYLSTKGKYMVAVEIFSILASSAGLLGCIFSPKCYIILLRPELNKRDHIIKRNSYFPT</sequence>
<keyword evidence="15" id="KW-1185">Reference proteome</keyword>
<evidence type="ECO:0000256" key="5">
    <source>
        <dbReference type="ARBA" id="ARBA00022729"/>
    </source>
</evidence>
<reference evidence="14 15" key="1">
    <citation type="journal article" date="2019" name="Proc. Natl. Acad. Sci. U.S.A.">
        <title>Regulatory changes in pterin and carotenoid genes underlie balanced color polymorphisms in the wall lizard.</title>
        <authorList>
            <person name="Andrade P."/>
            <person name="Pinho C."/>
            <person name="Perez I de Lanuza G."/>
            <person name="Afonso S."/>
            <person name="Brejcha J."/>
            <person name="Rubin C.J."/>
            <person name="Wallerman O."/>
            <person name="Pereira P."/>
            <person name="Sabatino S.J."/>
            <person name="Bellati A."/>
            <person name="Pellitteri-Rosa D."/>
            <person name="Bosakova Z."/>
            <person name="Bunikis I."/>
            <person name="Carretero M.A."/>
            <person name="Feiner N."/>
            <person name="Marsik P."/>
            <person name="Pauperio F."/>
            <person name="Salvi D."/>
            <person name="Soler L."/>
            <person name="While G.M."/>
            <person name="Uller T."/>
            <person name="Font E."/>
            <person name="Andersson L."/>
            <person name="Carneiro M."/>
        </authorList>
    </citation>
    <scope>NUCLEOTIDE SEQUENCE</scope>
</reference>
<feature type="domain" description="G-protein coupled receptors family 3 profile" evidence="13">
    <location>
        <begin position="539"/>
        <end position="803"/>
    </location>
</feature>
<evidence type="ECO:0000256" key="4">
    <source>
        <dbReference type="ARBA" id="ARBA00022692"/>
    </source>
</evidence>
<name>A0A670JHG6_PODMU</name>
<evidence type="ECO:0000313" key="15">
    <source>
        <dbReference type="Proteomes" id="UP000472272"/>
    </source>
</evidence>
<evidence type="ECO:0000313" key="14">
    <source>
        <dbReference type="Ensembl" id="ENSPMRP00000023420.1"/>
    </source>
</evidence>
<evidence type="ECO:0000256" key="1">
    <source>
        <dbReference type="ARBA" id="ARBA00004651"/>
    </source>
</evidence>
<keyword evidence="3" id="KW-1003">Cell membrane</keyword>
<reference evidence="14" key="2">
    <citation type="submission" date="2025-08" db="UniProtKB">
        <authorList>
            <consortium name="Ensembl"/>
        </authorList>
    </citation>
    <scope>IDENTIFICATION</scope>
</reference>
<feature type="transmembrane region" description="Helical" evidence="12">
    <location>
        <begin position="576"/>
        <end position="597"/>
    </location>
</feature>
<feature type="transmembrane region" description="Helical" evidence="12">
    <location>
        <begin position="698"/>
        <end position="721"/>
    </location>
</feature>
<evidence type="ECO:0000256" key="3">
    <source>
        <dbReference type="ARBA" id="ARBA00022475"/>
    </source>
</evidence>
<dbReference type="Gene3D" id="3.40.50.2300">
    <property type="match status" value="2"/>
</dbReference>
<gene>
    <name evidence="14" type="primary">LOC114583092</name>
</gene>
<evidence type="ECO:0000256" key="2">
    <source>
        <dbReference type="ARBA" id="ARBA00007242"/>
    </source>
</evidence>
<feature type="transmembrane region" description="Helical" evidence="12">
    <location>
        <begin position="609"/>
        <end position="633"/>
    </location>
</feature>
<dbReference type="GO" id="GO:0005886">
    <property type="term" value="C:plasma membrane"/>
    <property type="evidence" value="ECO:0007669"/>
    <property type="project" value="UniProtKB-SubCell"/>
</dbReference>
<evidence type="ECO:0000256" key="7">
    <source>
        <dbReference type="ARBA" id="ARBA00023040"/>
    </source>
</evidence>
<reference evidence="14" key="3">
    <citation type="submission" date="2025-09" db="UniProtKB">
        <authorList>
            <consortium name="Ensembl"/>
        </authorList>
    </citation>
    <scope>IDENTIFICATION</scope>
</reference>
<comment type="subcellular location">
    <subcellularLocation>
        <location evidence="1">Cell membrane</location>
        <topology evidence="1">Multi-pass membrane protein</topology>
    </subcellularLocation>
</comment>
<feature type="transmembrane region" description="Helical" evidence="12">
    <location>
        <begin position="539"/>
        <end position="564"/>
    </location>
</feature>
<dbReference type="Ensembl" id="ENSPMRT00000024860.1">
    <property type="protein sequence ID" value="ENSPMRP00000023420.1"/>
    <property type="gene ID" value="ENSPMRG00000015134.1"/>
</dbReference>
<keyword evidence="8 12" id="KW-0472">Membrane</keyword>
<evidence type="ECO:0000256" key="8">
    <source>
        <dbReference type="ARBA" id="ARBA00023136"/>
    </source>
</evidence>
<dbReference type="AlphaFoldDB" id="A0A670JHG6"/>
<dbReference type="InterPro" id="IPR017979">
    <property type="entry name" value="GPCR_3_CS"/>
</dbReference>
<evidence type="ECO:0000259" key="13">
    <source>
        <dbReference type="PROSITE" id="PS50259"/>
    </source>
</evidence>
<keyword evidence="4 12" id="KW-0812">Transmembrane</keyword>
<keyword evidence="11" id="KW-0807">Transducer</keyword>
<dbReference type="InterPro" id="IPR028082">
    <property type="entry name" value="Peripla_BP_I"/>
</dbReference>
<feature type="transmembrane region" description="Helical" evidence="12">
    <location>
        <begin position="733"/>
        <end position="753"/>
    </location>
</feature>
<evidence type="ECO:0000256" key="6">
    <source>
        <dbReference type="ARBA" id="ARBA00022989"/>
    </source>
</evidence>
<organism evidence="14 15">
    <name type="scientific">Podarcis muralis</name>
    <name type="common">Wall lizard</name>
    <name type="synonym">Lacerta muralis</name>
    <dbReference type="NCBI Taxonomy" id="64176"/>
    <lineage>
        <taxon>Eukaryota</taxon>
        <taxon>Metazoa</taxon>
        <taxon>Chordata</taxon>
        <taxon>Craniata</taxon>
        <taxon>Vertebrata</taxon>
        <taxon>Euteleostomi</taxon>
        <taxon>Lepidosauria</taxon>
        <taxon>Squamata</taxon>
        <taxon>Bifurcata</taxon>
        <taxon>Unidentata</taxon>
        <taxon>Episquamata</taxon>
        <taxon>Laterata</taxon>
        <taxon>Lacertibaenia</taxon>
        <taxon>Lacertidae</taxon>
        <taxon>Podarcis</taxon>
    </lineage>
</organism>
<dbReference type="InterPro" id="IPR001828">
    <property type="entry name" value="ANF_lig-bd_rcpt"/>
</dbReference>
<feature type="transmembrane region" description="Helical" evidence="12">
    <location>
        <begin position="654"/>
        <end position="672"/>
    </location>
</feature>
<dbReference type="InterPro" id="IPR000337">
    <property type="entry name" value="GPCR_3"/>
</dbReference>
<keyword evidence="10" id="KW-0325">Glycoprotein</keyword>
<evidence type="ECO:0000256" key="11">
    <source>
        <dbReference type="ARBA" id="ARBA00023224"/>
    </source>
</evidence>
<dbReference type="GO" id="GO:0004930">
    <property type="term" value="F:G protein-coupled receptor activity"/>
    <property type="evidence" value="ECO:0007669"/>
    <property type="project" value="UniProtKB-KW"/>
</dbReference>
<feature type="transmembrane region" description="Helical" evidence="12">
    <location>
        <begin position="759"/>
        <end position="780"/>
    </location>
</feature>
<keyword evidence="9" id="KW-0675">Receptor</keyword>
<dbReference type="InterPro" id="IPR000068">
    <property type="entry name" value="GPCR_3_Ca_sens_rcpt-rel"/>
</dbReference>
<dbReference type="SUPFAM" id="SSF53822">
    <property type="entry name" value="Periplasmic binding protein-like I"/>
    <property type="match status" value="1"/>
</dbReference>
<dbReference type="CDD" id="cd15283">
    <property type="entry name" value="7tmC_V2R_pheromone"/>
    <property type="match status" value="1"/>
</dbReference>
<dbReference type="InterPro" id="IPR038550">
    <property type="entry name" value="GPCR_3_9-Cys_sf"/>
</dbReference>
<evidence type="ECO:0000256" key="12">
    <source>
        <dbReference type="SAM" id="Phobius"/>
    </source>
</evidence>